<protein>
    <submittedName>
        <fullName evidence="1">Uncharacterized protein</fullName>
    </submittedName>
</protein>
<keyword evidence="2" id="KW-1185">Reference proteome</keyword>
<dbReference type="InterPro" id="IPR017519">
    <property type="entry name" value="CHP03085"/>
</dbReference>
<evidence type="ECO:0000313" key="1">
    <source>
        <dbReference type="EMBL" id="BCB74933.1"/>
    </source>
</evidence>
<accession>A0A6F8XMA0</accession>
<dbReference type="InterPro" id="IPR034660">
    <property type="entry name" value="DinB/YfiT-like"/>
</dbReference>
<dbReference type="SUPFAM" id="SSF109854">
    <property type="entry name" value="DinB/YfiT-like putative metalloenzymes"/>
    <property type="match status" value="1"/>
</dbReference>
<dbReference type="Proteomes" id="UP000502508">
    <property type="component" value="Chromosome"/>
</dbReference>
<reference evidence="1 2" key="2">
    <citation type="submission" date="2020-03" db="EMBL/GenBank/DDBJ databases">
        <authorList>
            <person name="Ichikawa N."/>
            <person name="Kimura A."/>
            <person name="Kitahashi Y."/>
            <person name="Uohara A."/>
        </authorList>
    </citation>
    <scope>NUCLEOTIDE SEQUENCE [LARGE SCALE GENOMIC DNA]</scope>
    <source>
        <strain evidence="1 2">NBRC 107702</strain>
    </source>
</reference>
<dbReference type="NCBIfam" id="TIGR03085">
    <property type="entry name" value="TIGR03085 family metal-binding protein"/>
    <property type="match status" value="1"/>
</dbReference>
<dbReference type="Gene3D" id="1.20.120.450">
    <property type="entry name" value="dinb family like domain"/>
    <property type="match status" value="1"/>
</dbReference>
<gene>
    <name evidence="1" type="ORF">Pflav_013430</name>
</gene>
<evidence type="ECO:0000313" key="2">
    <source>
        <dbReference type="Proteomes" id="UP000502508"/>
    </source>
</evidence>
<sequence>MTTISAGCTTRRATFACAERQVLCDKLDDLGPAAPTLCAGWTAADLAAHLVLRERRPEASVGILAKRLGGYTEAVRRRILAEHEYPRLVDLVRTAPPRWAPHRFIPWLDAAMNTVEFFVHHEDLRRAQPGWMPRPITSEYEAELWGRLSGEPGC</sequence>
<dbReference type="InterPro" id="IPR017517">
    <property type="entry name" value="Maleyloyr_isom"/>
</dbReference>
<dbReference type="RefSeq" id="WP_173034478.1">
    <property type="nucleotide sequence ID" value="NZ_AP022870.1"/>
</dbReference>
<organism evidence="1 2">
    <name type="scientific">Phytohabitans flavus</name>
    <dbReference type="NCBI Taxonomy" id="1076124"/>
    <lineage>
        <taxon>Bacteria</taxon>
        <taxon>Bacillati</taxon>
        <taxon>Actinomycetota</taxon>
        <taxon>Actinomycetes</taxon>
        <taxon>Micromonosporales</taxon>
        <taxon>Micromonosporaceae</taxon>
    </lineage>
</organism>
<dbReference type="EMBL" id="AP022870">
    <property type="protein sequence ID" value="BCB74933.1"/>
    <property type="molecule type" value="Genomic_DNA"/>
</dbReference>
<reference evidence="1 2" key="1">
    <citation type="submission" date="2020-03" db="EMBL/GenBank/DDBJ databases">
        <title>Whole genome shotgun sequence of Phytohabitans flavus NBRC 107702.</title>
        <authorList>
            <person name="Komaki H."/>
            <person name="Tamura T."/>
        </authorList>
    </citation>
    <scope>NUCLEOTIDE SEQUENCE [LARGE SCALE GENOMIC DNA]</scope>
    <source>
        <strain evidence="1 2">NBRC 107702</strain>
    </source>
</reference>
<name>A0A6F8XMA0_9ACTN</name>
<proteinExistence type="predicted"/>
<dbReference type="AlphaFoldDB" id="A0A6F8XMA0"/>
<dbReference type="KEGG" id="pfla:Pflav_013430"/>
<dbReference type="NCBIfam" id="TIGR03083">
    <property type="entry name" value="maleylpyruvate isomerase family mycothiol-dependent enzyme"/>
    <property type="match status" value="1"/>
</dbReference>